<keyword evidence="2" id="KW-0520">NAD</keyword>
<evidence type="ECO:0000313" key="5">
    <source>
        <dbReference type="EMBL" id="MDQ1124147.1"/>
    </source>
</evidence>
<protein>
    <submittedName>
        <fullName evidence="5">Dehydrogenase</fullName>
    </submittedName>
</protein>
<gene>
    <name evidence="5" type="ORF">QE412_002720</name>
</gene>
<sequence length="393" mass="42104">MTSPTLNIAMIGHGFMGAAHSQAYRVAPRFFDLPVTPRMALLVGRRADAAAAAAERWGWDESGNEWRAAIERDDIDLIDIGTPGDSHAEIAIAALEAGKHVLCEKPLANTLAEAEAMAVAAERARARGIRSMVGFTYRRVPAIAFARRLVAQGALGQIREVRGQYLQDWLSDPGSPMTWRLDRASAGSGALGDIGAHVIDLASYVTGLSVRRVSGTVETFVSERPLAGGRGLGASAGADEGGTGRVTVDDAAWFTTRYDSGAIGAFEASRFATGRKNALRLEISGDRGALAFDFERQNELEVYDATQAADRQGFRRILTTEPEHPYAGAWWPTGHGLGYEHAFTHQIVDLVSDIAEERDPSPSFAEGLSVQRVLDAVEVSAAAESRWVDVAGA</sequence>
<dbReference type="Gene3D" id="3.30.360.10">
    <property type="entry name" value="Dihydrodipicolinate Reductase, domain 2"/>
    <property type="match status" value="1"/>
</dbReference>
<dbReference type="EMBL" id="JAUTBF010000001">
    <property type="protein sequence ID" value="MDQ1124147.1"/>
    <property type="molecule type" value="Genomic_DNA"/>
</dbReference>
<evidence type="ECO:0000259" key="3">
    <source>
        <dbReference type="Pfam" id="PF01408"/>
    </source>
</evidence>
<dbReference type="InterPro" id="IPR055170">
    <property type="entry name" value="GFO_IDH_MocA-like_dom"/>
</dbReference>
<reference evidence="5 6" key="1">
    <citation type="submission" date="2023-07" db="EMBL/GenBank/DDBJ databases">
        <title>Functional and genomic diversity of the sorghum phyllosphere microbiome.</title>
        <authorList>
            <person name="Shade A."/>
        </authorList>
    </citation>
    <scope>NUCLEOTIDE SEQUENCE [LARGE SCALE GENOMIC DNA]</scope>
    <source>
        <strain evidence="5 6">SORGH_AS_1207</strain>
    </source>
</reference>
<dbReference type="InterPro" id="IPR050463">
    <property type="entry name" value="Gfo/Idh/MocA_oxidrdct_glycsds"/>
</dbReference>
<evidence type="ECO:0000259" key="4">
    <source>
        <dbReference type="Pfam" id="PF22725"/>
    </source>
</evidence>
<keyword evidence="1" id="KW-0560">Oxidoreductase</keyword>
<dbReference type="InterPro" id="IPR036291">
    <property type="entry name" value="NAD(P)-bd_dom_sf"/>
</dbReference>
<evidence type="ECO:0000313" key="6">
    <source>
        <dbReference type="Proteomes" id="UP001226691"/>
    </source>
</evidence>
<organism evidence="5 6">
    <name type="scientific">Microbacterium trichothecenolyticum</name>
    <name type="common">Aureobacterium trichothecenolyticum</name>
    <dbReference type="NCBI Taxonomy" id="69370"/>
    <lineage>
        <taxon>Bacteria</taxon>
        <taxon>Bacillati</taxon>
        <taxon>Actinomycetota</taxon>
        <taxon>Actinomycetes</taxon>
        <taxon>Micrococcales</taxon>
        <taxon>Microbacteriaceae</taxon>
        <taxon>Microbacterium</taxon>
    </lineage>
</organism>
<dbReference type="PANTHER" id="PTHR43818:SF11">
    <property type="entry name" value="BCDNA.GH03377"/>
    <property type="match status" value="1"/>
</dbReference>
<name>A0ABU0TWV6_MICTR</name>
<evidence type="ECO:0000256" key="2">
    <source>
        <dbReference type="ARBA" id="ARBA00023027"/>
    </source>
</evidence>
<dbReference type="SUPFAM" id="SSF51735">
    <property type="entry name" value="NAD(P)-binding Rossmann-fold domains"/>
    <property type="match status" value="1"/>
</dbReference>
<proteinExistence type="predicted"/>
<keyword evidence="6" id="KW-1185">Reference proteome</keyword>
<dbReference type="RefSeq" id="WP_307484703.1">
    <property type="nucleotide sequence ID" value="NZ_JAUTBF010000001.1"/>
</dbReference>
<feature type="domain" description="Gfo/Idh/MocA-like oxidoreductase N-terminal" evidence="3">
    <location>
        <begin position="6"/>
        <end position="126"/>
    </location>
</feature>
<evidence type="ECO:0000256" key="1">
    <source>
        <dbReference type="ARBA" id="ARBA00023002"/>
    </source>
</evidence>
<dbReference type="PANTHER" id="PTHR43818">
    <property type="entry name" value="BCDNA.GH03377"/>
    <property type="match status" value="1"/>
</dbReference>
<feature type="domain" description="GFO/IDH/MocA-like oxidoreductase" evidence="4">
    <location>
        <begin position="146"/>
        <end position="290"/>
    </location>
</feature>
<accession>A0ABU0TWV6</accession>
<dbReference type="Pfam" id="PF01408">
    <property type="entry name" value="GFO_IDH_MocA"/>
    <property type="match status" value="1"/>
</dbReference>
<dbReference type="Pfam" id="PF22725">
    <property type="entry name" value="GFO_IDH_MocA_C3"/>
    <property type="match status" value="1"/>
</dbReference>
<dbReference type="SUPFAM" id="SSF55347">
    <property type="entry name" value="Glyceraldehyde-3-phosphate dehydrogenase-like, C-terminal domain"/>
    <property type="match status" value="1"/>
</dbReference>
<dbReference type="Proteomes" id="UP001226691">
    <property type="component" value="Unassembled WGS sequence"/>
</dbReference>
<comment type="caution">
    <text evidence="5">The sequence shown here is derived from an EMBL/GenBank/DDBJ whole genome shotgun (WGS) entry which is preliminary data.</text>
</comment>
<dbReference type="Gene3D" id="3.40.50.720">
    <property type="entry name" value="NAD(P)-binding Rossmann-like Domain"/>
    <property type="match status" value="1"/>
</dbReference>
<dbReference type="InterPro" id="IPR000683">
    <property type="entry name" value="Gfo/Idh/MocA-like_OxRdtase_N"/>
</dbReference>